<comment type="caution">
    <text evidence="2">The sequence shown here is derived from an EMBL/GenBank/DDBJ whole genome shotgun (WGS) entry which is preliminary data.</text>
</comment>
<feature type="signal peptide" evidence="1">
    <location>
        <begin position="1"/>
        <end position="33"/>
    </location>
</feature>
<protein>
    <submittedName>
        <fullName evidence="2">Uncharacterized protein</fullName>
    </submittedName>
</protein>
<gene>
    <name evidence="2" type="ORF">DT076_06440</name>
</gene>
<dbReference type="EMBL" id="QOUI01000003">
    <property type="protein sequence ID" value="RCK70291.1"/>
    <property type="molecule type" value="Genomic_DNA"/>
</dbReference>
<reference evidence="2 3" key="1">
    <citation type="submission" date="2018-07" db="EMBL/GenBank/DDBJ databases">
        <title>Desertimonas flava gen. nov. sp. nov.</title>
        <authorList>
            <person name="Liu S."/>
        </authorList>
    </citation>
    <scope>NUCLEOTIDE SEQUENCE [LARGE SCALE GENOMIC DNA]</scope>
    <source>
        <strain evidence="2 3">16Sb5-5</strain>
    </source>
</reference>
<feature type="chain" id="PRO_5039641404" evidence="1">
    <location>
        <begin position="34"/>
        <end position="67"/>
    </location>
</feature>
<keyword evidence="1" id="KW-0732">Signal</keyword>
<dbReference type="RefSeq" id="WP_114125833.1">
    <property type="nucleotide sequence ID" value="NZ_QOUI01000003.1"/>
</dbReference>
<sequence>MTIQPVPTTPARRSVLRALVAFVALGTALTLLACATNPDADGPPPLQDPPDVVGAVDRLVRSGLPPA</sequence>
<dbReference type="Proteomes" id="UP000252770">
    <property type="component" value="Unassembled WGS sequence"/>
</dbReference>
<evidence type="ECO:0000256" key="1">
    <source>
        <dbReference type="SAM" id="SignalP"/>
    </source>
</evidence>
<evidence type="ECO:0000313" key="2">
    <source>
        <dbReference type="EMBL" id="RCK70291.1"/>
    </source>
</evidence>
<dbReference type="AlphaFoldDB" id="A0A367YZB5"/>
<keyword evidence="3" id="KW-1185">Reference proteome</keyword>
<name>A0A367YZB5_9ACTN</name>
<evidence type="ECO:0000313" key="3">
    <source>
        <dbReference type="Proteomes" id="UP000252770"/>
    </source>
</evidence>
<accession>A0A367YZB5</accession>
<proteinExistence type="predicted"/>
<organism evidence="2 3">
    <name type="scientific">Desertihabitans brevis</name>
    <dbReference type="NCBI Taxonomy" id="2268447"/>
    <lineage>
        <taxon>Bacteria</taxon>
        <taxon>Bacillati</taxon>
        <taxon>Actinomycetota</taxon>
        <taxon>Actinomycetes</taxon>
        <taxon>Propionibacteriales</taxon>
        <taxon>Propionibacteriaceae</taxon>
        <taxon>Desertihabitans</taxon>
    </lineage>
</organism>